<dbReference type="InterPro" id="IPR024655">
    <property type="entry name" value="Asl1_glyco_hydro_catalytic"/>
</dbReference>
<feature type="domain" description="Asl1-like glycosyl hydrolase catalytic" evidence="3">
    <location>
        <begin position="45"/>
        <end position="257"/>
    </location>
</feature>
<protein>
    <submittedName>
        <fullName evidence="4">Extracellular serine protease</fullName>
        <ecNumber evidence="4">3.4.21.-</ecNumber>
    </submittedName>
</protein>
<keyword evidence="1" id="KW-0732">Signal</keyword>
<dbReference type="PANTHER" id="PTHR34154:SF3">
    <property type="entry name" value="ALKALI-SENSITIVE LINKAGE PROTEIN 1"/>
    <property type="match status" value="1"/>
</dbReference>
<dbReference type="EC" id="3.4.21.-" evidence="4"/>
<dbReference type="GO" id="GO:0008233">
    <property type="term" value="F:peptidase activity"/>
    <property type="evidence" value="ECO:0007669"/>
    <property type="project" value="UniProtKB-KW"/>
</dbReference>
<dbReference type="AlphaFoldDB" id="A0A5C5WI08"/>
<dbReference type="InterPro" id="IPR013425">
    <property type="entry name" value="Autotrns_rpt"/>
</dbReference>
<comment type="caution">
    <text evidence="4">The sequence shown here is derived from an EMBL/GenBank/DDBJ whole genome shotgun (WGS) entry which is preliminary data.</text>
</comment>
<evidence type="ECO:0000259" key="3">
    <source>
        <dbReference type="Pfam" id="PF11790"/>
    </source>
</evidence>
<keyword evidence="5" id="KW-1185">Reference proteome</keyword>
<dbReference type="NCBIfam" id="TIGR02601">
    <property type="entry name" value="autotrns_rpt"/>
    <property type="match status" value="1"/>
</dbReference>
<keyword evidence="2" id="KW-0812">Transmembrane</keyword>
<dbReference type="GO" id="GO:0006508">
    <property type="term" value="P:proteolysis"/>
    <property type="evidence" value="ECO:0007669"/>
    <property type="project" value="UniProtKB-KW"/>
</dbReference>
<dbReference type="Gene3D" id="3.20.20.80">
    <property type="entry name" value="Glycosidases"/>
    <property type="match status" value="1"/>
</dbReference>
<dbReference type="RefSeq" id="WP_146515467.1">
    <property type="nucleotide sequence ID" value="NZ_SJPI01000002.1"/>
</dbReference>
<organism evidence="4 5">
    <name type="scientific">Rubripirellula amarantea</name>
    <dbReference type="NCBI Taxonomy" id="2527999"/>
    <lineage>
        <taxon>Bacteria</taxon>
        <taxon>Pseudomonadati</taxon>
        <taxon>Planctomycetota</taxon>
        <taxon>Planctomycetia</taxon>
        <taxon>Pirellulales</taxon>
        <taxon>Pirellulaceae</taxon>
        <taxon>Rubripirellula</taxon>
    </lineage>
</organism>
<gene>
    <name evidence="4" type="ORF">Pla22_29380</name>
</gene>
<reference evidence="4 5" key="1">
    <citation type="submission" date="2019-02" db="EMBL/GenBank/DDBJ databases">
        <title>Deep-cultivation of Planctomycetes and their phenomic and genomic characterization uncovers novel biology.</title>
        <authorList>
            <person name="Wiegand S."/>
            <person name="Jogler M."/>
            <person name="Boedeker C."/>
            <person name="Pinto D."/>
            <person name="Vollmers J."/>
            <person name="Rivas-Marin E."/>
            <person name="Kohn T."/>
            <person name="Peeters S.H."/>
            <person name="Heuer A."/>
            <person name="Rast P."/>
            <person name="Oberbeckmann S."/>
            <person name="Bunk B."/>
            <person name="Jeske O."/>
            <person name="Meyerdierks A."/>
            <person name="Storesund J.E."/>
            <person name="Kallscheuer N."/>
            <person name="Luecker S."/>
            <person name="Lage O.M."/>
            <person name="Pohl T."/>
            <person name="Merkel B.J."/>
            <person name="Hornburger P."/>
            <person name="Mueller R.-W."/>
            <person name="Bruemmer F."/>
            <person name="Labrenz M."/>
            <person name="Spormann A.M."/>
            <person name="Op Den Camp H."/>
            <person name="Overmann J."/>
            <person name="Amann R."/>
            <person name="Jetten M.S.M."/>
            <person name="Mascher T."/>
            <person name="Medema M.H."/>
            <person name="Devos D.P."/>
            <person name="Kaster A.-K."/>
            <person name="Ovreas L."/>
            <person name="Rohde M."/>
            <person name="Galperin M.Y."/>
            <person name="Jogler C."/>
        </authorList>
    </citation>
    <scope>NUCLEOTIDE SEQUENCE [LARGE SCALE GENOMIC DNA]</scope>
    <source>
        <strain evidence="4 5">Pla22</strain>
    </source>
</reference>
<dbReference type="SUPFAM" id="SSF51445">
    <property type="entry name" value="(Trans)glycosidases"/>
    <property type="match status" value="1"/>
</dbReference>
<dbReference type="InterPro" id="IPR011050">
    <property type="entry name" value="Pectin_lyase_fold/virulence"/>
</dbReference>
<keyword evidence="4" id="KW-0378">Hydrolase</keyword>
<dbReference type="GO" id="GO:0071966">
    <property type="term" value="P:fungal-type cell wall polysaccharide metabolic process"/>
    <property type="evidence" value="ECO:0007669"/>
    <property type="project" value="TreeGrafter"/>
</dbReference>
<evidence type="ECO:0000313" key="4">
    <source>
        <dbReference type="EMBL" id="TWT50197.1"/>
    </source>
</evidence>
<dbReference type="Proteomes" id="UP000316598">
    <property type="component" value="Unassembled WGS sequence"/>
</dbReference>
<dbReference type="InterPro" id="IPR017853">
    <property type="entry name" value="GH"/>
</dbReference>
<evidence type="ECO:0000313" key="5">
    <source>
        <dbReference type="Proteomes" id="UP000316598"/>
    </source>
</evidence>
<dbReference type="SUPFAM" id="SSF51126">
    <property type="entry name" value="Pectin lyase-like"/>
    <property type="match status" value="1"/>
</dbReference>
<accession>A0A5C5WI08</accession>
<feature type="transmembrane region" description="Helical" evidence="2">
    <location>
        <begin position="649"/>
        <end position="665"/>
    </location>
</feature>
<dbReference type="InterPro" id="IPR053183">
    <property type="entry name" value="ASL1"/>
</dbReference>
<dbReference type="EMBL" id="SJPI01000002">
    <property type="protein sequence ID" value="TWT50197.1"/>
    <property type="molecule type" value="Genomic_DNA"/>
</dbReference>
<dbReference type="Pfam" id="PF12951">
    <property type="entry name" value="PATR"/>
    <property type="match status" value="1"/>
</dbReference>
<name>A0A5C5WI08_9BACT</name>
<sequence precursor="true">MISILYVIRATRCWIALTAIVFVCSPVVFSQDTKRGIGAGDGFLANSVNSRWAYDWNYDSPNAYNGEYVPMFWAGGNLSTKINAIKNYSNINYVLGFNEPERSDQANMTVANAVSQWATISNGFAGTGIKLVSPAVSDTVSGREWLADFMAEVDSDPNLVVDEIAFHWYGTVNINNPTATANSFLNKVDQYHTTYGRNVWVTEFAGLDFGGNYTTEQMQEWNATFLQTAIPGLESRSYVTRYGWWNHNDDSRLATKDGYGLWRPTQVGDYYNKTLLSGDSRDFGGSPVGLDMMYLRGGSLINDGSTLGNNAVGRIYAMANHDGSTATSSMGGTGDWGMHSWGSVRVEEGASLQKIGTNTVTWRNLDLYHDGEIRLLGGAGNTGTLAISGSGTNAQGTGQLRLDSGSHLKLGNAADANSFELPYDIQYRAGRVTVDSPVTLSGVGTIYNQTFFTTNDDLTVDGVLAGNNPGIVKLGVANMILNGDNTYVGYTRVNEGTLVVNGSIGGNDVLVNNGGTLGGTGKIAAMIDANNGGIVAPGNSPGTLTAGSADFAAGSTLCIELLSFTEFDRLVLNGPLVVDPGAILQIQLLGGYMPSVGDSFDVLDFASFSGSFSGSFGVIEAPALTNAQWDFAQFSSDGIIGVTAVPEPSGAAVSLLGMFAIVIYIRKRKGSRVSTA</sequence>
<keyword evidence="2" id="KW-1133">Transmembrane helix</keyword>
<dbReference type="OrthoDB" id="9809583at2"/>
<evidence type="ECO:0000256" key="2">
    <source>
        <dbReference type="SAM" id="Phobius"/>
    </source>
</evidence>
<keyword evidence="4" id="KW-0645">Protease</keyword>
<dbReference type="Pfam" id="PF11790">
    <property type="entry name" value="Glyco_hydro_cc"/>
    <property type="match status" value="1"/>
</dbReference>
<proteinExistence type="predicted"/>
<keyword evidence="2" id="KW-0472">Membrane</keyword>
<evidence type="ECO:0000256" key="1">
    <source>
        <dbReference type="ARBA" id="ARBA00022729"/>
    </source>
</evidence>
<dbReference type="PANTHER" id="PTHR34154">
    <property type="entry name" value="ALKALI-SENSITIVE LINKAGE PROTEIN 1"/>
    <property type="match status" value="1"/>
</dbReference>